<comment type="caution">
    <text evidence="3">The sequence shown here is derived from an EMBL/GenBank/DDBJ whole genome shotgun (WGS) entry which is preliminary data.</text>
</comment>
<dbReference type="Gene3D" id="3.40.50.12170">
    <property type="entry name" value="Uncharacterised protein PF07075, DUF1343"/>
    <property type="match status" value="1"/>
</dbReference>
<dbReference type="Pfam" id="PF20732">
    <property type="entry name" value="NamZ_C"/>
    <property type="match status" value="1"/>
</dbReference>
<evidence type="ECO:0000313" key="4">
    <source>
        <dbReference type="Proteomes" id="UP000252355"/>
    </source>
</evidence>
<dbReference type="EMBL" id="QOQW01000001">
    <property type="protein sequence ID" value="RCK81769.1"/>
    <property type="molecule type" value="Genomic_DNA"/>
</dbReference>
<feature type="domain" description="Peptidoglycan beta-N-acetylmuramidase NamZ C-terminal" evidence="2">
    <location>
        <begin position="228"/>
        <end position="384"/>
    </location>
</feature>
<evidence type="ECO:0000259" key="1">
    <source>
        <dbReference type="Pfam" id="PF07075"/>
    </source>
</evidence>
<dbReference type="Proteomes" id="UP000252355">
    <property type="component" value="Unassembled WGS sequence"/>
</dbReference>
<accession>A0A367ZVM5</accession>
<dbReference type="Pfam" id="PF07075">
    <property type="entry name" value="NamZ_N"/>
    <property type="match status" value="1"/>
</dbReference>
<evidence type="ECO:0000313" key="3">
    <source>
        <dbReference type="EMBL" id="RCK81769.1"/>
    </source>
</evidence>
<dbReference type="InterPro" id="IPR048502">
    <property type="entry name" value="NamZ_N"/>
</dbReference>
<organism evidence="3 4">
    <name type="scientific">Candidatus Ozemobacter sibiricus</name>
    <dbReference type="NCBI Taxonomy" id="2268124"/>
    <lineage>
        <taxon>Bacteria</taxon>
        <taxon>Candidatus Ozemobacteria</taxon>
        <taxon>Candidatus Ozemobacterales</taxon>
        <taxon>Candidatus Ozemobacteraceae</taxon>
        <taxon>Candidatus Ozemobacter</taxon>
    </lineage>
</organism>
<dbReference type="GO" id="GO:0033922">
    <property type="term" value="F:peptidoglycan beta-N-acetylmuramidase activity"/>
    <property type="evidence" value="ECO:0007669"/>
    <property type="project" value="InterPro"/>
</dbReference>
<reference evidence="3 4" key="1">
    <citation type="submission" date="2018-05" db="EMBL/GenBank/DDBJ databases">
        <title>A metagenomic window into the 2 km-deep terrestrial subsurface aquifer revealed taxonomically and functionally diverse microbial community comprising novel uncultured bacterial lineages.</title>
        <authorList>
            <person name="Kadnikov V.V."/>
            <person name="Mardanov A.V."/>
            <person name="Beletsky A.V."/>
            <person name="Banks D."/>
            <person name="Pimenov N.V."/>
            <person name="Frank Y.A."/>
            <person name="Karnachuk O.V."/>
            <person name="Ravin N.V."/>
        </authorList>
    </citation>
    <scope>NUCLEOTIDE SEQUENCE [LARGE SCALE GENOMIC DNA]</scope>
    <source>
        <strain evidence="3">BY5</strain>
    </source>
</reference>
<dbReference type="PANTHER" id="PTHR42915">
    <property type="entry name" value="HYPOTHETICAL 460 KDA PROTEIN IN FEUA-SIGW INTERGENIC REGION [PRECURSOR]"/>
    <property type="match status" value="1"/>
</dbReference>
<protein>
    <submittedName>
        <fullName evidence="3">DUF1343 domain-containing protein</fullName>
    </submittedName>
</protein>
<dbReference type="InterPro" id="IPR008302">
    <property type="entry name" value="NamZ"/>
</dbReference>
<evidence type="ECO:0000259" key="2">
    <source>
        <dbReference type="Pfam" id="PF20732"/>
    </source>
</evidence>
<proteinExistence type="predicted"/>
<dbReference type="PIRSF" id="PIRSF016719">
    <property type="entry name" value="UCP016719"/>
    <property type="match status" value="1"/>
</dbReference>
<feature type="domain" description="Peptidoglycan beta-N-acetylmuramidase NamZ N-terminal" evidence="1">
    <location>
        <begin position="23"/>
        <end position="222"/>
    </location>
</feature>
<dbReference type="PANTHER" id="PTHR42915:SF1">
    <property type="entry name" value="PEPTIDOGLYCAN BETA-N-ACETYLMURAMIDASE NAMZ"/>
    <property type="match status" value="1"/>
</dbReference>
<name>A0A367ZVM5_9BACT</name>
<dbReference type="InterPro" id="IPR048503">
    <property type="entry name" value="NamZ_C"/>
</dbReference>
<dbReference type="Gene3D" id="3.90.1150.140">
    <property type="match status" value="1"/>
</dbReference>
<dbReference type="AlphaFoldDB" id="A0A367ZVM5"/>
<sequence>MPETSFDYGLEGFLADPQLKGRVGLVTNASGRDRHGVHIAKRLAGHPRLQLVRLFSPEHGFWSNAPDAEDVEHTVHPTLGVPIISLFGPRQAPTRQDLEDLDLIVYDIQDVGVRFYTYISTLRNVIDSAAALGRPVHVLDRPNPIGGHIVEGPALTPGFESFVGHVAVPLRYGLTPGELARWYASTSGAPAPIVWPCRGYRRRQPFTGLGVPWTPPSPSMPDPATAAFYPGTCLFEGLNVSEGRGTPAPFRMLGAPWVNADRWLAALGNRLPKGVSAVRCEFRPTFGTFEHQACQGILLRSDSPTVDQAVHFGLEVIQSLMRSHPGQVTFLTRAGDTMPFFDRLAGNAWLREGLLSDVDLSELMERAQEECTAFCQARERFFLYD</sequence>
<gene>
    <name evidence="3" type="ORF">OZSIB_0903</name>
</gene>